<dbReference type="GO" id="GO:0003700">
    <property type="term" value="F:DNA-binding transcription factor activity"/>
    <property type="evidence" value="ECO:0007669"/>
    <property type="project" value="TreeGrafter"/>
</dbReference>
<gene>
    <name evidence="6" type="ORF">Afil01_13490</name>
</gene>
<dbReference type="SUPFAM" id="SSF48498">
    <property type="entry name" value="Tetracyclin repressor-like, C-terminal domain"/>
    <property type="match status" value="1"/>
</dbReference>
<accession>A0A9W6SIE8</accession>
<name>A0A9W6SIE8_9ACTN</name>
<dbReference type="GO" id="GO:0000976">
    <property type="term" value="F:transcription cis-regulatory region binding"/>
    <property type="evidence" value="ECO:0007669"/>
    <property type="project" value="TreeGrafter"/>
</dbReference>
<organism evidence="6 7">
    <name type="scientific">Actinorhabdospora filicis</name>
    <dbReference type="NCBI Taxonomy" id="1785913"/>
    <lineage>
        <taxon>Bacteria</taxon>
        <taxon>Bacillati</taxon>
        <taxon>Actinomycetota</taxon>
        <taxon>Actinomycetes</taxon>
        <taxon>Micromonosporales</taxon>
        <taxon>Micromonosporaceae</taxon>
        <taxon>Actinorhabdospora</taxon>
    </lineage>
</organism>
<dbReference type="Pfam" id="PF00440">
    <property type="entry name" value="TetR_N"/>
    <property type="match status" value="1"/>
</dbReference>
<protein>
    <submittedName>
        <fullName evidence="6">TetR family transcriptional regulator</fullName>
    </submittedName>
</protein>
<evidence type="ECO:0000256" key="2">
    <source>
        <dbReference type="ARBA" id="ARBA00023125"/>
    </source>
</evidence>
<dbReference type="AlphaFoldDB" id="A0A9W6SIE8"/>
<evidence type="ECO:0000256" key="1">
    <source>
        <dbReference type="ARBA" id="ARBA00023015"/>
    </source>
</evidence>
<feature type="DNA-binding region" description="H-T-H motif" evidence="4">
    <location>
        <begin position="33"/>
        <end position="52"/>
    </location>
</feature>
<dbReference type="PRINTS" id="PR00455">
    <property type="entry name" value="HTHTETR"/>
</dbReference>
<sequence>MSRGTLRSDAAHNRERILRAARDLFAEKGTDVPMDEVARRAGVGIATVYRRFPTREDLIAAGMGETMAAFARALADAREADPATAFAELLERVRRVQLADRAFSDVMCPGEDGFAEAKAAMHADLLVVIERGVAAGVLRADYDAGDFLSVLLAHAGLVATATGDVDAVSRRFMAAQLIAYGPSGAELPPGSPAPVID</sequence>
<dbReference type="InterPro" id="IPR036271">
    <property type="entry name" value="Tet_transcr_reg_TetR-rel_C_sf"/>
</dbReference>
<keyword evidence="3" id="KW-0804">Transcription</keyword>
<evidence type="ECO:0000313" key="6">
    <source>
        <dbReference type="EMBL" id="GLZ76542.1"/>
    </source>
</evidence>
<reference evidence="6" key="1">
    <citation type="submission" date="2023-03" db="EMBL/GenBank/DDBJ databases">
        <title>Actinorhabdospora filicis NBRC 111898.</title>
        <authorList>
            <person name="Ichikawa N."/>
            <person name="Sato H."/>
            <person name="Tonouchi N."/>
        </authorList>
    </citation>
    <scope>NUCLEOTIDE SEQUENCE</scope>
    <source>
        <strain evidence="6">NBRC 111898</strain>
    </source>
</reference>
<dbReference type="EMBL" id="BSTX01000001">
    <property type="protein sequence ID" value="GLZ76542.1"/>
    <property type="molecule type" value="Genomic_DNA"/>
</dbReference>
<dbReference type="SUPFAM" id="SSF46689">
    <property type="entry name" value="Homeodomain-like"/>
    <property type="match status" value="1"/>
</dbReference>
<keyword evidence="1" id="KW-0805">Transcription regulation</keyword>
<proteinExistence type="predicted"/>
<feature type="domain" description="HTH tetR-type" evidence="5">
    <location>
        <begin position="11"/>
        <end position="70"/>
    </location>
</feature>
<evidence type="ECO:0000259" key="5">
    <source>
        <dbReference type="PROSITE" id="PS50977"/>
    </source>
</evidence>
<keyword evidence="7" id="KW-1185">Reference proteome</keyword>
<dbReference type="InterPro" id="IPR009057">
    <property type="entry name" value="Homeodomain-like_sf"/>
</dbReference>
<dbReference type="Gene3D" id="1.10.357.10">
    <property type="entry name" value="Tetracycline Repressor, domain 2"/>
    <property type="match status" value="1"/>
</dbReference>
<dbReference type="Proteomes" id="UP001165079">
    <property type="component" value="Unassembled WGS sequence"/>
</dbReference>
<dbReference type="RefSeq" id="WP_285661719.1">
    <property type="nucleotide sequence ID" value="NZ_BSTX01000001.1"/>
</dbReference>
<evidence type="ECO:0000256" key="3">
    <source>
        <dbReference type="ARBA" id="ARBA00023163"/>
    </source>
</evidence>
<evidence type="ECO:0000256" key="4">
    <source>
        <dbReference type="PROSITE-ProRule" id="PRU00335"/>
    </source>
</evidence>
<keyword evidence="2 4" id="KW-0238">DNA-binding</keyword>
<dbReference type="PANTHER" id="PTHR30055">
    <property type="entry name" value="HTH-TYPE TRANSCRIPTIONAL REGULATOR RUTR"/>
    <property type="match status" value="1"/>
</dbReference>
<comment type="caution">
    <text evidence="6">The sequence shown here is derived from an EMBL/GenBank/DDBJ whole genome shotgun (WGS) entry which is preliminary data.</text>
</comment>
<evidence type="ECO:0000313" key="7">
    <source>
        <dbReference type="Proteomes" id="UP001165079"/>
    </source>
</evidence>
<dbReference type="InterPro" id="IPR050109">
    <property type="entry name" value="HTH-type_TetR-like_transc_reg"/>
</dbReference>
<dbReference type="InterPro" id="IPR001647">
    <property type="entry name" value="HTH_TetR"/>
</dbReference>
<dbReference type="PANTHER" id="PTHR30055:SF234">
    <property type="entry name" value="HTH-TYPE TRANSCRIPTIONAL REGULATOR BETI"/>
    <property type="match status" value="1"/>
</dbReference>
<dbReference type="PROSITE" id="PS50977">
    <property type="entry name" value="HTH_TETR_2"/>
    <property type="match status" value="1"/>
</dbReference>